<dbReference type="EMBL" id="BGZK01003520">
    <property type="protein sequence ID" value="GBP02157.1"/>
    <property type="molecule type" value="Genomic_DNA"/>
</dbReference>
<organism evidence="2 3">
    <name type="scientific">Eumeta variegata</name>
    <name type="common">Bagworm moth</name>
    <name type="synonym">Eumeta japonica</name>
    <dbReference type="NCBI Taxonomy" id="151549"/>
    <lineage>
        <taxon>Eukaryota</taxon>
        <taxon>Metazoa</taxon>
        <taxon>Ecdysozoa</taxon>
        <taxon>Arthropoda</taxon>
        <taxon>Hexapoda</taxon>
        <taxon>Insecta</taxon>
        <taxon>Pterygota</taxon>
        <taxon>Neoptera</taxon>
        <taxon>Endopterygota</taxon>
        <taxon>Lepidoptera</taxon>
        <taxon>Glossata</taxon>
        <taxon>Ditrysia</taxon>
        <taxon>Tineoidea</taxon>
        <taxon>Psychidae</taxon>
        <taxon>Oiketicinae</taxon>
        <taxon>Eumeta</taxon>
    </lineage>
</organism>
<dbReference type="Proteomes" id="UP000299102">
    <property type="component" value="Unassembled WGS sequence"/>
</dbReference>
<gene>
    <name evidence="2" type="ORF">EVAR_100487_1</name>
</gene>
<proteinExistence type="predicted"/>
<accession>A0A4C1SLG6</accession>
<feature type="region of interest" description="Disordered" evidence="1">
    <location>
        <begin position="1"/>
        <end position="41"/>
    </location>
</feature>
<reference evidence="2 3" key="1">
    <citation type="journal article" date="2019" name="Commun. Biol.">
        <title>The bagworm genome reveals a unique fibroin gene that provides high tensile strength.</title>
        <authorList>
            <person name="Kono N."/>
            <person name="Nakamura H."/>
            <person name="Ohtoshi R."/>
            <person name="Tomita M."/>
            <person name="Numata K."/>
            <person name="Arakawa K."/>
        </authorList>
    </citation>
    <scope>NUCLEOTIDE SEQUENCE [LARGE SCALE GENOMIC DNA]</scope>
</reference>
<dbReference type="AlphaFoldDB" id="A0A4C1SLG6"/>
<sequence length="124" mass="13875">MDTCNPKEPQSVAGFLDGNRISDGGEWDDREKWPTKNSHSLNGSQLWKPLFHAESNLRFRSLYRRRSAKGDCVKTMRGDIGAATASADNTRVRPSQERSENRYTIIAVSLPLLATFNCELAKGC</sequence>
<protein>
    <submittedName>
        <fullName evidence="2">Uncharacterized protein</fullName>
    </submittedName>
</protein>
<evidence type="ECO:0000313" key="2">
    <source>
        <dbReference type="EMBL" id="GBP02157.1"/>
    </source>
</evidence>
<name>A0A4C1SLG6_EUMVA</name>
<keyword evidence="3" id="KW-1185">Reference proteome</keyword>
<evidence type="ECO:0000313" key="3">
    <source>
        <dbReference type="Proteomes" id="UP000299102"/>
    </source>
</evidence>
<comment type="caution">
    <text evidence="2">The sequence shown here is derived from an EMBL/GenBank/DDBJ whole genome shotgun (WGS) entry which is preliminary data.</text>
</comment>
<evidence type="ECO:0000256" key="1">
    <source>
        <dbReference type="SAM" id="MobiDB-lite"/>
    </source>
</evidence>